<dbReference type="EMBL" id="CAJOAZ010025048">
    <property type="protein sequence ID" value="CAF4389903.1"/>
    <property type="molecule type" value="Genomic_DNA"/>
</dbReference>
<reference evidence="1" key="1">
    <citation type="submission" date="2021-02" db="EMBL/GenBank/DDBJ databases">
        <authorList>
            <person name="Nowell W R."/>
        </authorList>
    </citation>
    <scope>NUCLEOTIDE SEQUENCE</scope>
</reference>
<gene>
    <name evidence="1" type="ORF">OXD698_LOCUS50842</name>
</gene>
<evidence type="ECO:0000313" key="1">
    <source>
        <dbReference type="EMBL" id="CAF4389903.1"/>
    </source>
</evidence>
<dbReference type="Proteomes" id="UP000663844">
    <property type="component" value="Unassembled WGS sequence"/>
</dbReference>
<evidence type="ECO:0000313" key="2">
    <source>
        <dbReference type="Proteomes" id="UP000663844"/>
    </source>
</evidence>
<feature type="non-terminal residue" evidence="1">
    <location>
        <position position="1"/>
    </location>
</feature>
<comment type="caution">
    <text evidence="1">The sequence shown here is derived from an EMBL/GenBank/DDBJ whole genome shotgun (WGS) entry which is preliminary data.</text>
</comment>
<protein>
    <submittedName>
        <fullName evidence="1">Uncharacterized protein</fullName>
    </submittedName>
</protein>
<accession>A0A820NKL6</accession>
<sequence length="128" mass="14779">IQRIITEPINNRHVKEMHALISFYEKYTLIKKTSISNDTDDAILRTQFTNILFKNITKMKADLLVALKNQHDPRRFGLLLPIREWLPGLNEENLLSLLDTTSPAKLIRYAVNLGLDCELALYLLNETS</sequence>
<name>A0A820NKL6_9BILA</name>
<proteinExistence type="predicted"/>
<dbReference type="AlphaFoldDB" id="A0A820NKL6"/>
<organism evidence="1 2">
    <name type="scientific">Adineta steineri</name>
    <dbReference type="NCBI Taxonomy" id="433720"/>
    <lineage>
        <taxon>Eukaryota</taxon>
        <taxon>Metazoa</taxon>
        <taxon>Spiralia</taxon>
        <taxon>Gnathifera</taxon>
        <taxon>Rotifera</taxon>
        <taxon>Eurotatoria</taxon>
        <taxon>Bdelloidea</taxon>
        <taxon>Adinetida</taxon>
        <taxon>Adinetidae</taxon>
        <taxon>Adineta</taxon>
    </lineage>
</organism>